<keyword evidence="2" id="KW-1185">Reference proteome</keyword>
<comment type="caution">
    <text evidence="1">The sequence shown here is derived from an EMBL/GenBank/DDBJ whole genome shotgun (WGS) entry which is preliminary data.</text>
</comment>
<sequence length="604" mass="64929">MPPRYPSSSSIFLPFLYPSLFRSASRIKCRSTITTLHSSSPVPTPSETSTEPSSSSDALPYSRLNPPPDEYAITTFADKARITAHAGGGGHGCISFLREAFMADGPANGGDGGHGGNIYIQAVHGEASLHKLARRRILRAGRGKTGQGSSRGGARGDDVVIQVPVGTVVREISRIDPMVEENLRFREAREKEREYAKLVRESEAQASDAGDAGDAIRAELPEPPEHPNLHKFILYPGISHTERRNLTLPRLPRRERLYVQPEGPIHLDLSQPTVRPILLAAGGIGGLGNPHFVSKERPRPLFATKGERAVSMQLELELKLLADVGLVGLPNAGKSTLLRALTNSRARVGNWAFTTLQPNIGTVVLDNHKGRPVATPKPQPPAPHAVINDATYGSVVIAQHEQIAGPGPEPRTRFTVADIPGLIEGAHLDRGLGIEFLRHVERAGVLAFVIDLSAGDAVDALKALWTEVGLYARLRDDEETEREIGGRIDWEGDGSRSPGPGRTGYGGQMIVADLSGPADNSEMGGLHIAAKPWFVVATKGDLPSTEENYARLKEYLAAVTDGQEPHPSGVEGAWTEDCAAIPVSAIHGHGVDRIIHWTVGLLDE</sequence>
<evidence type="ECO:0000313" key="2">
    <source>
        <dbReference type="Proteomes" id="UP001497680"/>
    </source>
</evidence>
<accession>A0ACC0D5V7</accession>
<organism evidence="1 2">
    <name type="scientific">Hypoxylon rubiginosum</name>
    <dbReference type="NCBI Taxonomy" id="110542"/>
    <lineage>
        <taxon>Eukaryota</taxon>
        <taxon>Fungi</taxon>
        <taxon>Dikarya</taxon>
        <taxon>Ascomycota</taxon>
        <taxon>Pezizomycotina</taxon>
        <taxon>Sordariomycetes</taxon>
        <taxon>Xylariomycetidae</taxon>
        <taxon>Xylariales</taxon>
        <taxon>Hypoxylaceae</taxon>
        <taxon>Hypoxylon</taxon>
    </lineage>
</organism>
<reference evidence="1 2" key="1">
    <citation type="journal article" date="2022" name="New Phytol.">
        <title>Ecological generalism drives hyperdiversity of secondary metabolite gene clusters in xylarialean endophytes.</title>
        <authorList>
            <person name="Franco M.E.E."/>
            <person name="Wisecaver J.H."/>
            <person name="Arnold A.E."/>
            <person name="Ju Y.M."/>
            <person name="Slot J.C."/>
            <person name="Ahrendt S."/>
            <person name="Moore L.P."/>
            <person name="Eastman K.E."/>
            <person name="Scott K."/>
            <person name="Konkel Z."/>
            <person name="Mondo S.J."/>
            <person name="Kuo A."/>
            <person name="Hayes R.D."/>
            <person name="Haridas S."/>
            <person name="Andreopoulos B."/>
            <person name="Riley R."/>
            <person name="LaButti K."/>
            <person name="Pangilinan J."/>
            <person name="Lipzen A."/>
            <person name="Amirebrahimi M."/>
            <person name="Yan J."/>
            <person name="Adam C."/>
            <person name="Keymanesh K."/>
            <person name="Ng V."/>
            <person name="Louie K."/>
            <person name="Northen T."/>
            <person name="Drula E."/>
            <person name="Henrissat B."/>
            <person name="Hsieh H.M."/>
            <person name="Youens-Clark K."/>
            <person name="Lutzoni F."/>
            <person name="Miadlikowska J."/>
            <person name="Eastwood D.C."/>
            <person name="Hamelin R.C."/>
            <person name="Grigoriev I.V."/>
            <person name="U'Ren J.M."/>
        </authorList>
    </citation>
    <scope>NUCLEOTIDE SEQUENCE [LARGE SCALE GENOMIC DNA]</scope>
    <source>
        <strain evidence="1 2">ER1909</strain>
    </source>
</reference>
<protein>
    <submittedName>
        <fullName evidence="1">GTP-binding protein Obg/CgtA</fullName>
    </submittedName>
</protein>
<evidence type="ECO:0000313" key="1">
    <source>
        <dbReference type="EMBL" id="KAI6087927.1"/>
    </source>
</evidence>
<name>A0ACC0D5V7_9PEZI</name>
<gene>
    <name evidence="1" type="ORF">F4821DRAFT_97301</name>
</gene>
<dbReference type="EMBL" id="MU394304">
    <property type="protein sequence ID" value="KAI6087927.1"/>
    <property type="molecule type" value="Genomic_DNA"/>
</dbReference>
<dbReference type="Proteomes" id="UP001497680">
    <property type="component" value="Unassembled WGS sequence"/>
</dbReference>
<proteinExistence type="predicted"/>